<keyword evidence="2" id="KW-0238">DNA-binding</keyword>
<dbReference type="PANTHER" id="PTHR47424:SF3">
    <property type="entry name" value="REGULATORY PROTEIN GAL4"/>
    <property type="match status" value="1"/>
</dbReference>
<evidence type="ECO:0000259" key="6">
    <source>
        <dbReference type="SMART" id="SM00906"/>
    </source>
</evidence>
<dbReference type="VEuPathDB" id="FungiDB:EYZ11_011855"/>
<dbReference type="GeneID" id="54327903"/>
<dbReference type="InterPro" id="IPR007219">
    <property type="entry name" value="XnlR_reg_dom"/>
</dbReference>
<gene>
    <name evidence="7" type="ORF">ATNIH1004_005201</name>
</gene>
<dbReference type="Proteomes" id="UP000324241">
    <property type="component" value="Unassembled WGS sequence"/>
</dbReference>
<reference evidence="7 8" key="1">
    <citation type="submission" date="2019-08" db="EMBL/GenBank/DDBJ databases">
        <title>The genome sequence of a newly discovered highly antifungal drug resistant Aspergillus species, Aspergillus tanneri NIH 1004.</title>
        <authorList>
            <person name="Mounaud S."/>
            <person name="Singh I."/>
            <person name="Joardar V."/>
            <person name="Pakala S."/>
            <person name="Pakala S."/>
            <person name="Venepally P."/>
            <person name="Chung J.K."/>
            <person name="Losada L."/>
            <person name="Nierman W.C."/>
        </authorList>
    </citation>
    <scope>NUCLEOTIDE SEQUENCE [LARGE SCALE GENOMIC DNA]</scope>
    <source>
        <strain evidence="7 8">NIH1004</strain>
    </source>
</reference>
<evidence type="ECO:0000256" key="1">
    <source>
        <dbReference type="ARBA" id="ARBA00023015"/>
    </source>
</evidence>
<accession>A0A5M9MVD8</accession>
<dbReference type="RefSeq" id="XP_033428661.1">
    <property type="nucleotide sequence ID" value="XM_033569855.1"/>
</dbReference>
<dbReference type="Pfam" id="PF04082">
    <property type="entry name" value="Fungal_trans"/>
    <property type="match status" value="1"/>
</dbReference>
<name>A0A5M9MVD8_9EURO</name>
<organism evidence="7 8">
    <name type="scientific">Aspergillus tanneri</name>
    <dbReference type="NCBI Taxonomy" id="1220188"/>
    <lineage>
        <taxon>Eukaryota</taxon>
        <taxon>Fungi</taxon>
        <taxon>Dikarya</taxon>
        <taxon>Ascomycota</taxon>
        <taxon>Pezizomycotina</taxon>
        <taxon>Eurotiomycetes</taxon>
        <taxon>Eurotiomycetidae</taxon>
        <taxon>Eurotiales</taxon>
        <taxon>Aspergillaceae</taxon>
        <taxon>Aspergillus</taxon>
        <taxon>Aspergillus subgen. Circumdati</taxon>
    </lineage>
</organism>
<evidence type="ECO:0000256" key="2">
    <source>
        <dbReference type="ARBA" id="ARBA00023125"/>
    </source>
</evidence>
<feature type="region of interest" description="Disordered" evidence="5">
    <location>
        <begin position="108"/>
        <end position="140"/>
    </location>
</feature>
<keyword evidence="3" id="KW-0804">Transcription</keyword>
<dbReference type="GO" id="GO:0006351">
    <property type="term" value="P:DNA-templated transcription"/>
    <property type="evidence" value="ECO:0007669"/>
    <property type="project" value="InterPro"/>
</dbReference>
<dbReference type="GO" id="GO:0000981">
    <property type="term" value="F:DNA-binding transcription factor activity, RNA polymerase II-specific"/>
    <property type="evidence" value="ECO:0007669"/>
    <property type="project" value="TreeGrafter"/>
</dbReference>
<protein>
    <recommendedName>
        <fullName evidence="6">Xylanolytic transcriptional activator regulatory domain-containing protein</fullName>
    </recommendedName>
</protein>
<dbReference type="OrthoDB" id="424974at2759"/>
<keyword evidence="4" id="KW-0539">Nucleus</keyword>
<dbReference type="PANTHER" id="PTHR47424">
    <property type="entry name" value="REGULATORY PROTEIN GAL4"/>
    <property type="match status" value="1"/>
</dbReference>
<evidence type="ECO:0000313" key="7">
    <source>
        <dbReference type="EMBL" id="KAA8649300.1"/>
    </source>
</evidence>
<dbReference type="AlphaFoldDB" id="A0A5M9MVD8"/>
<evidence type="ECO:0000256" key="5">
    <source>
        <dbReference type="SAM" id="MobiDB-lite"/>
    </source>
</evidence>
<keyword evidence="1" id="KW-0805">Transcription regulation</keyword>
<dbReference type="GO" id="GO:0005634">
    <property type="term" value="C:nucleus"/>
    <property type="evidence" value="ECO:0007669"/>
    <property type="project" value="TreeGrafter"/>
</dbReference>
<feature type="domain" description="Xylanolytic transcriptional activator regulatory" evidence="6">
    <location>
        <begin position="324"/>
        <end position="401"/>
    </location>
</feature>
<dbReference type="SMART" id="SM00906">
    <property type="entry name" value="Fungal_trans"/>
    <property type="match status" value="1"/>
</dbReference>
<evidence type="ECO:0000313" key="8">
    <source>
        <dbReference type="Proteomes" id="UP000324241"/>
    </source>
</evidence>
<dbReference type="GO" id="GO:0008270">
    <property type="term" value="F:zinc ion binding"/>
    <property type="evidence" value="ECO:0007669"/>
    <property type="project" value="InterPro"/>
</dbReference>
<comment type="caution">
    <text evidence="7">The sequence shown here is derived from an EMBL/GenBank/DDBJ whole genome shotgun (WGS) entry which is preliminary data.</text>
</comment>
<sequence length="691" mass="77342">MEPGCRGAHHDWFTFTPRSPPRTPIPLHLLPCLPLLKFVIVKPADNIAATENLKRLSSLSIEEACARCQARGNICTYNRDSVTVEQQTPIRRNVPVPASTATLRAHSLEVLSSSTTETTSTTGPSSRSEHLDEAQDPGPDQYRAYYTAHGVFAGEVAAAIDLRAGFAPASTSNLVPFVDAPLFGELDLHSPYRVVDFNTELPPRAHADRLVSIYWQYVDPVEPILDRERFFHDYESSYSKPGALLYADRGVWLSILNVVFALAVQRQESTPQQKRDEAANRYFQHAWAFLSPETILWKPGSLELVQCLMLLNRYLHCTNNQHKTWITAGLAMRIAQSMCCHVPDASSAKDSRNDMQLKQRVWASCVALDRCVSWSLGRTSAPSLVSLSNRTDSMTSIGSNQHGGSHTEHLRLGLELHEIGNQIQLAQSQTRNNLSARLGLPRLYQQDEYHSMAVQLDACLDKWEEGLPNDWKLQNLPKVVDRTSRAEGYLLHLRLLHSRIYLYRPMLARVYSMRSHSATAQATSNPPSLSDRLLRECARMCVEAAQKVSSLIIQTLELDASIGLLPWWYRIYYLHIAGTNFLAAMFGSDLFTESVLQSWHSVMSTLRAHEHLSAYVQQCIRIFGTLSERILETRYPKPGGSGNLPLVEGTSSLYFDDIFQGSGFDFDAFLFGTEDIIEGQFLSGAVTSGLG</sequence>
<proteinExistence type="predicted"/>
<evidence type="ECO:0000256" key="3">
    <source>
        <dbReference type="ARBA" id="ARBA00023163"/>
    </source>
</evidence>
<feature type="compositionally biased region" description="Low complexity" evidence="5">
    <location>
        <begin position="112"/>
        <end position="126"/>
    </location>
</feature>
<dbReference type="InterPro" id="IPR051127">
    <property type="entry name" value="Fungal_SecMet_Regulators"/>
</dbReference>
<dbReference type="CDD" id="cd12148">
    <property type="entry name" value="fungal_TF_MHR"/>
    <property type="match status" value="1"/>
</dbReference>
<dbReference type="EMBL" id="QUQM01000003">
    <property type="protein sequence ID" value="KAA8649300.1"/>
    <property type="molecule type" value="Genomic_DNA"/>
</dbReference>
<dbReference type="GO" id="GO:0000978">
    <property type="term" value="F:RNA polymerase II cis-regulatory region sequence-specific DNA binding"/>
    <property type="evidence" value="ECO:0007669"/>
    <property type="project" value="TreeGrafter"/>
</dbReference>
<dbReference type="GO" id="GO:0000435">
    <property type="term" value="P:positive regulation of transcription from RNA polymerase II promoter by galactose"/>
    <property type="evidence" value="ECO:0007669"/>
    <property type="project" value="TreeGrafter"/>
</dbReference>
<evidence type="ECO:0000256" key="4">
    <source>
        <dbReference type="ARBA" id="ARBA00023242"/>
    </source>
</evidence>